<dbReference type="EMBL" id="JACKZP010000101">
    <property type="protein sequence ID" value="MBC1304327.1"/>
    <property type="molecule type" value="Genomic_DNA"/>
</dbReference>
<comment type="subcellular location">
    <subcellularLocation>
        <location evidence="7">Cytoplasm</location>
    </subcellularLocation>
</comment>
<dbReference type="HAMAP" id="MF_01217">
    <property type="entry name" value="Acyl_carrier"/>
    <property type="match status" value="1"/>
</dbReference>
<accession>A0ABR6SD44</accession>
<dbReference type="RefSeq" id="WP_011319551.1">
    <property type="nucleotide sequence ID" value="NZ_JACKZP010000101.1"/>
</dbReference>
<feature type="coiled-coil region" evidence="8">
    <location>
        <begin position="5"/>
        <end position="32"/>
    </location>
</feature>
<keyword evidence="11" id="KW-1185">Reference proteome</keyword>
<evidence type="ECO:0000256" key="4">
    <source>
        <dbReference type="ARBA" id="ARBA00022832"/>
    </source>
</evidence>
<evidence type="ECO:0000313" key="10">
    <source>
        <dbReference type="EMBL" id="MBC1304327.1"/>
    </source>
</evidence>
<dbReference type="InterPro" id="IPR003231">
    <property type="entry name" value="ACP"/>
</dbReference>
<evidence type="ECO:0000256" key="8">
    <source>
        <dbReference type="SAM" id="Coils"/>
    </source>
</evidence>
<dbReference type="Pfam" id="PF00550">
    <property type="entry name" value="PP-binding"/>
    <property type="match status" value="1"/>
</dbReference>
<dbReference type="PANTHER" id="PTHR20863">
    <property type="entry name" value="ACYL CARRIER PROTEIN"/>
    <property type="match status" value="1"/>
</dbReference>
<gene>
    <name evidence="7" type="primary">acpP</name>
    <name evidence="10" type="ORF">GNE12_20640</name>
</gene>
<dbReference type="Gene3D" id="1.10.1200.10">
    <property type="entry name" value="ACP-like"/>
    <property type="match status" value="1"/>
</dbReference>
<keyword evidence="5 7" id="KW-0443">Lipid metabolism</keyword>
<name>A0ABR6SD44_ANAVA</name>
<protein>
    <recommendedName>
        <fullName evidence="7">Acyl carrier protein</fullName>
        <shortName evidence="7">ACP</shortName>
    </recommendedName>
</protein>
<proteinExistence type="inferred from homology"/>
<keyword evidence="1 7" id="KW-0596">Phosphopantetheine</keyword>
<comment type="caution">
    <text evidence="10">The sequence shown here is derived from an EMBL/GenBank/DDBJ whole genome shotgun (WGS) entry which is preliminary data.</text>
</comment>
<evidence type="ECO:0000256" key="6">
    <source>
        <dbReference type="ARBA" id="ARBA00023160"/>
    </source>
</evidence>
<evidence type="ECO:0000256" key="2">
    <source>
        <dbReference type="ARBA" id="ARBA00022516"/>
    </source>
</evidence>
<dbReference type="PROSITE" id="PS50075">
    <property type="entry name" value="CARRIER"/>
    <property type="match status" value="1"/>
</dbReference>
<keyword evidence="4 7" id="KW-0276">Fatty acid metabolism</keyword>
<feature type="domain" description="Carrier" evidence="9">
    <location>
        <begin position="143"/>
        <end position="237"/>
    </location>
</feature>
<comment type="PTM">
    <text evidence="7">4'-phosphopantetheine is transferred from CoA to a specific serine of apo-ACP by AcpS. This modification is essential for activity because fatty acids are bound in thioester linkage to the sulfhydryl of the prosthetic group.</text>
</comment>
<comment type="caution">
    <text evidence="7">Lacks conserved residue(s) required for the propagation of feature annotation.</text>
</comment>
<keyword evidence="8" id="KW-0175">Coiled coil</keyword>
<dbReference type="InterPro" id="IPR036736">
    <property type="entry name" value="ACP-like_sf"/>
</dbReference>
<keyword evidence="7" id="KW-0963">Cytoplasm</keyword>
<evidence type="ECO:0000256" key="1">
    <source>
        <dbReference type="ARBA" id="ARBA00022450"/>
    </source>
</evidence>
<reference evidence="10 11" key="1">
    <citation type="submission" date="2019-11" db="EMBL/GenBank/DDBJ databases">
        <title>Comparison of genomes from free-living endosymbiotic cyanobacteria isolated from Azolla.</title>
        <authorList>
            <person name="Thiel T."/>
            <person name="Pratte B."/>
        </authorList>
    </citation>
    <scope>NUCLEOTIDE SEQUENCE [LARGE SCALE GENOMIC DNA]</scope>
    <source>
        <strain evidence="10 11">N2B</strain>
    </source>
</reference>
<dbReference type="GeneID" id="70298318"/>
<evidence type="ECO:0000256" key="7">
    <source>
        <dbReference type="HAMAP-Rule" id="MF_01217"/>
    </source>
</evidence>
<evidence type="ECO:0000256" key="3">
    <source>
        <dbReference type="ARBA" id="ARBA00022553"/>
    </source>
</evidence>
<organism evidence="10 11">
    <name type="scientific">Trichormus variabilis N2B</name>
    <dbReference type="NCBI Taxonomy" id="2681315"/>
    <lineage>
        <taxon>Bacteria</taxon>
        <taxon>Bacillati</taxon>
        <taxon>Cyanobacteriota</taxon>
        <taxon>Cyanophyceae</taxon>
        <taxon>Nostocales</taxon>
        <taxon>Nostocaceae</taxon>
        <taxon>Trichormus</taxon>
    </lineage>
</organism>
<dbReference type="Proteomes" id="UP000570851">
    <property type="component" value="Unassembled WGS sequence"/>
</dbReference>
<evidence type="ECO:0000259" key="9">
    <source>
        <dbReference type="PROSITE" id="PS50075"/>
    </source>
</evidence>
<sequence>MRNTLDDIEKAISNTRKAIANLTAQQNQCQNQYTETKIVSQSAHDEALKAAYDGDSSLAIKALSQEVIQEKIATLLHSQIKEQLTIIELLNNNLSILNNIKFALVKCLQNEPSQNNNTQSLAANSRREHTGKDLYSNEFSSEDLLIERVKKVISEKESIEVENISLVHSLVLGGTFGSFLSSSTNYDIPPNDLNMDNLDAIELLMAIEEEFDIEISDAEAEMVRTVQELVNIILFKLS</sequence>
<keyword evidence="2 7" id="KW-0444">Lipid biosynthesis</keyword>
<dbReference type="PANTHER" id="PTHR20863:SF76">
    <property type="entry name" value="CARRIER DOMAIN-CONTAINING PROTEIN"/>
    <property type="match status" value="1"/>
</dbReference>
<comment type="pathway">
    <text evidence="7">Lipid metabolism; fatty acid biosynthesis.</text>
</comment>
<dbReference type="InterPro" id="IPR009081">
    <property type="entry name" value="PP-bd_ACP"/>
</dbReference>
<comment type="function">
    <text evidence="7">Carrier of the growing fatty acid chain in fatty acid biosynthesis.</text>
</comment>
<comment type="similarity">
    <text evidence="7">Belongs to the acyl carrier protein (ACP) family.</text>
</comment>
<evidence type="ECO:0000313" key="11">
    <source>
        <dbReference type="Proteomes" id="UP000570851"/>
    </source>
</evidence>
<dbReference type="SUPFAM" id="SSF47336">
    <property type="entry name" value="ACP-like"/>
    <property type="match status" value="1"/>
</dbReference>
<keyword evidence="3 7" id="KW-0597">Phosphoprotein</keyword>
<keyword evidence="6 7" id="KW-0275">Fatty acid biosynthesis</keyword>
<evidence type="ECO:0000256" key="5">
    <source>
        <dbReference type="ARBA" id="ARBA00023098"/>
    </source>
</evidence>